<dbReference type="NCBIfam" id="TIGR01459">
    <property type="entry name" value="HAD-SF-IIA-hyp4"/>
    <property type="match status" value="1"/>
</dbReference>
<dbReference type="CDD" id="cd07525">
    <property type="entry name" value="HAD_like"/>
    <property type="match status" value="1"/>
</dbReference>
<dbReference type="InterPro" id="IPR006357">
    <property type="entry name" value="HAD-SF_hydro_IIA"/>
</dbReference>
<name>A0A6C1KC96_XANAU</name>
<gene>
    <name evidence="1" type="ORF">FBQ73_17430</name>
</gene>
<dbReference type="InterPro" id="IPR006356">
    <property type="entry name" value="HAD-SF_hydro_IIA_hyp3"/>
</dbReference>
<reference evidence="1 2" key="1">
    <citation type="submission" date="2019-05" db="EMBL/GenBank/DDBJ databases">
        <authorList>
            <person name="Zhou X."/>
        </authorList>
    </citation>
    <scope>NUCLEOTIDE SEQUENCE [LARGE SCALE GENOMIC DNA]</scope>
    <source>
        <strain evidence="1 2">DSM 432</strain>
    </source>
</reference>
<accession>A0A6C1KC96</accession>
<dbReference type="Pfam" id="PF13242">
    <property type="entry name" value="Hydrolase_like"/>
    <property type="match status" value="1"/>
</dbReference>
<protein>
    <submittedName>
        <fullName evidence="1">TIGR01459 family HAD-type hydrolase</fullName>
    </submittedName>
</protein>
<evidence type="ECO:0000313" key="2">
    <source>
        <dbReference type="Proteomes" id="UP000305131"/>
    </source>
</evidence>
<dbReference type="InterPro" id="IPR036412">
    <property type="entry name" value="HAD-like_sf"/>
</dbReference>
<dbReference type="Gene3D" id="3.40.50.1000">
    <property type="entry name" value="HAD superfamily/HAD-like"/>
    <property type="match status" value="2"/>
</dbReference>
<dbReference type="RefSeq" id="WP_138400748.1">
    <property type="nucleotide sequence ID" value="NZ_JBAFVI010000005.1"/>
</dbReference>
<dbReference type="EMBL" id="VAUP01000035">
    <property type="protein sequence ID" value="TLX41885.1"/>
    <property type="molecule type" value="Genomic_DNA"/>
</dbReference>
<proteinExistence type="predicted"/>
<dbReference type="Proteomes" id="UP000305131">
    <property type="component" value="Unassembled WGS sequence"/>
</dbReference>
<dbReference type="GO" id="GO:0005737">
    <property type="term" value="C:cytoplasm"/>
    <property type="evidence" value="ECO:0007669"/>
    <property type="project" value="TreeGrafter"/>
</dbReference>
<dbReference type="NCBIfam" id="TIGR01460">
    <property type="entry name" value="HAD-SF-IIA"/>
    <property type="match status" value="1"/>
</dbReference>
<dbReference type="PANTHER" id="PTHR19288">
    <property type="entry name" value="4-NITROPHENYLPHOSPHATASE-RELATED"/>
    <property type="match status" value="1"/>
</dbReference>
<organism evidence="1 2">
    <name type="scientific">Xanthobacter autotrophicus</name>
    <dbReference type="NCBI Taxonomy" id="280"/>
    <lineage>
        <taxon>Bacteria</taxon>
        <taxon>Pseudomonadati</taxon>
        <taxon>Pseudomonadota</taxon>
        <taxon>Alphaproteobacteria</taxon>
        <taxon>Hyphomicrobiales</taxon>
        <taxon>Xanthobacteraceae</taxon>
        <taxon>Xanthobacter</taxon>
    </lineage>
</organism>
<dbReference type="InterPro" id="IPR023214">
    <property type="entry name" value="HAD_sf"/>
</dbReference>
<dbReference type="GeneID" id="95775237"/>
<dbReference type="SUPFAM" id="SSF56784">
    <property type="entry name" value="HAD-like"/>
    <property type="match status" value="1"/>
</dbReference>
<dbReference type="PANTHER" id="PTHR19288:SF90">
    <property type="entry name" value="OS08G0542600 PROTEIN"/>
    <property type="match status" value="1"/>
</dbReference>
<comment type="caution">
    <text evidence="1">The sequence shown here is derived from an EMBL/GenBank/DDBJ whole genome shotgun (WGS) entry which is preliminary data.</text>
</comment>
<keyword evidence="1" id="KW-0378">Hydrolase</keyword>
<sequence>MAERSDSTQRTHPHAPPLVSGLSAYAGQYDLILCDVWGVLHNGVAAFESAHDALTRARADGASVILVSNAPRPNRFVMAMLDGFGVPRTAYDGIVTSGDVTREMLAARSGARTYHLGPERDLSLFDGLGLTLTDLAGADLVVVTGLFNDEVETPDDYADALKAMKARDLPMICANPDLVVERGDQLIFCSGAIAKAYEELDGKAFWCGKPYRPIYDTAFAHAEVIRGTVIDRARVLGIGDALRTDIAGANDAGFDSLFISGGIHAQELKSVDGAIPDTESLAELFTGHAHPRGVMPRLAW</sequence>
<evidence type="ECO:0000313" key="1">
    <source>
        <dbReference type="EMBL" id="TLX41885.1"/>
    </source>
</evidence>
<dbReference type="GO" id="GO:0016791">
    <property type="term" value="F:phosphatase activity"/>
    <property type="evidence" value="ECO:0007669"/>
    <property type="project" value="TreeGrafter"/>
</dbReference>
<dbReference type="AlphaFoldDB" id="A0A6C1KC96"/>
<dbReference type="Pfam" id="PF13344">
    <property type="entry name" value="Hydrolase_6"/>
    <property type="match status" value="1"/>
</dbReference>
<dbReference type="OrthoDB" id="9791073at2"/>